<feature type="transmembrane region" description="Helical" evidence="1">
    <location>
        <begin position="121"/>
        <end position="141"/>
    </location>
</feature>
<proteinExistence type="predicted"/>
<evidence type="ECO:0000313" key="2">
    <source>
        <dbReference type="EMBL" id="CAF1542626.1"/>
    </source>
</evidence>
<sequence length="158" mass="19114">MRTNYVQTSSFEMDIFQYIFSRWNFAISDNLVKERRQLRFKTEIKNISSEREDKNRFKFDAIKHRIVFQLKRIGIWLLTLIIFAGAITSVYFANEFTFREKSRKESGNKNGDRWRELAVEYLPSTLITLINLVSRMIFAYMRDLRLYTKTTEIQHYLL</sequence>
<keyword evidence="1" id="KW-1133">Transmembrane helix</keyword>
<organism evidence="2 4">
    <name type="scientific">Didymodactylos carnosus</name>
    <dbReference type="NCBI Taxonomy" id="1234261"/>
    <lineage>
        <taxon>Eukaryota</taxon>
        <taxon>Metazoa</taxon>
        <taxon>Spiralia</taxon>
        <taxon>Gnathifera</taxon>
        <taxon>Rotifera</taxon>
        <taxon>Eurotatoria</taxon>
        <taxon>Bdelloidea</taxon>
        <taxon>Philodinida</taxon>
        <taxon>Philodinidae</taxon>
        <taxon>Didymodactylos</taxon>
    </lineage>
</organism>
<evidence type="ECO:0000313" key="3">
    <source>
        <dbReference type="EMBL" id="CAF4331235.1"/>
    </source>
</evidence>
<dbReference type="AlphaFoldDB" id="A0A8S2FTI9"/>
<dbReference type="EMBL" id="CAJNOK010039109">
    <property type="protein sequence ID" value="CAF1542626.1"/>
    <property type="molecule type" value="Genomic_DNA"/>
</dbReference>
<dbReference type="EMBL" id="CAJOBA010061457">
    <property type="protein sequence ID" value="CAF4331235.1"/>
    <property type="molecule type" value="Genomic_DNA"/>
</dbReference>
<protein>
    <submittedName>
        <fullName evidence="2">Uncharacterized protein</fullName>
    </submittedName>
</protein>
<dbReference type="Proteomes" id="UP000677228">
    <property type="component" value="Unassembled WGS sequence"/>
</dbReference>
<feature type="non-terminal residue" evidence="2">
    <location>
        <position position="1"/>
    </location>
</feature>
<dbReference type="Proteomes" id="UP000682733">
    <property type="component" value="Unassembled WGS sequence"/>
</dbReference>
<feature type="transmembrane region" description="Helical" evidence="1">
    <location>
        <begin position="73"/>
        <end position="93"/>
    </location>
</feature>
<keyword evidence="1" id="KW-0472">Membrane</keyword>
<comment type="caution">
    <text evidence="2">The sequence shown here is derived from an EMBL/GenBank/DDBJ whole genome shotgun (WGS) entry which is preliminary data.</text>
</comment>
<evidence type="ECO:0000313" key="4">
    <source>
        <dbReference type="Proteomes" id="UP000677228"/>
    </source>
</evidence>
<evidence type="ECO:0000256" key="1">
    <source>
        <dbReference type="SAM" id="Phobius"/>
    </source>
</evidence>
<gene>
    <name evidence="2" type="ORF">OVA965_LOCUS38863</name>
    <name evidence="3" type="ORF">TMI583_LOCUS40087</name>
</gene>
<reference evidence="2" key="1">
    <citation type="submission" date="2021-02" db="EMBL/GenBank/DDBJ databases">
        <authorList>
            <person name="Nowell W R."/>
        </authorList>
    </citation>
    <scope>NUCLEOTIDE SEQUENCE</scope>
</reference>
<keyword evidence="1" id="KW-0812">Transmembrane</keyword>
<accession>A0A8S2FTI9</accession>
<name>A0A8S2FTI9_9BILA</name>